<reference evidence="2" key="1">
    <citation type="submission" date="2019-12" db="EMBL/GenBank/DDBJ databases">
        <authorList>
            <person name="Cremers G."/>
        </authorList>
    </citation>
    <scope>NUCLEOTIDE SEQUENCE</scope>
    <source>
        <strain evidence="2">Mbul1</strain>
    </source>
</reference>
<gene>
    <name evidence="2" type="ORF">MBUL_00387</name>
</gene>
<organism evidence="2">
    <name type="scientific">Methylobacterium bullatum</name>
    <dbReference type="NCBI Taxonomy" id="570505"/>
    <lineage>
        <taxon>Bacteria</taxon>
        <taxon>Pseudomonadati</taxon>
        <taxon>Pseudomonadota</taxon>
        <taxon>Alphaproteobacteria</taxon>
        <taxon>Hyphomicrobiales</taxon>
        <taxon>Methylobacteriaceae</taxon>
        <taxon>Methylobacterium</taxon>
    </lineage>
</organism>
<dbReference type="AlphaFoldDB" id="A0A679IMW6"/>
<evidence type="ECO:0000313" key="2">
    <source>
        <dbReference type="EMBL" id="CAA2099894.1"/>
    </source>
</evidence>
<accession>A0A679IMW6</accession>
<dbReference type="InterPro" id="IPR049245">
    <property type="entry name" value="DUF6880"/>
</dbReference>
<name>A0A679IMW6_9HYPH</name>
<dbReference type="Pfam" id="PF21810">
    <property type="entry name" value="DUF6880"/>
    <property type="match status" value="1"/>
</dbReference>
<proteinExistence type="predicted"/>
<dbReference type="EMBL" id="LR743504">
    <property type="protein sequence ID" value="CAA2099894.1"/>
    <property type="molecule type" value="Genomic_DNA"/>
</dbReference>
<protein>
    <submittedName>
        <fullName evidence="2">Uncharacterized protein</fullName>
    </submittedName>
</protein>
<feature type="region of interest" description="Disordered" evidence="1">
    <location>
        <begin position="214"/>
        <end position="233"/>
    </location>
</feature>
<evidence type="ECO:0000256" key="1">
    <source>
        <dbReference type="SAM" id="MobiDB-lite"/>
    </source>
</evidence>
<sequence>MARKAAVKAVLDTVAAQKPKRVTRKTTPSPETLAPLGLDRLIGLVLDETGRNPAFKKLVTAAIAGLQGPDAVAALIDRRLTALERAHGFIDWQKRRAFAADLDATISTIVSELAPLNVDSALNRLIRFLGGAQGVLERVDDSSGQVVGVYERATHAAADLALRLPPADAAQLAVKLVPLLETDGFGILDALLLTVVEGLPETALEPVDAALAAATPPEPKTSGKPATRSAAFSTQGWDRKMERLRLLRMRQALADRRGDVEAFIALERTISPDHPNTLAVAERLLSANRAAEALDWIGRPQKRGIVVVTREQMLTGSFDPDAPQRERASLEIRILDALGRRDEAQAKRWTCFDTRLDREMLRDYIAKLPDFEDEEAMERAFDHAASHADPYRALHFLVHWPKLDRAARLVIDRAATWDGNRYEILTPAAEALEEASPKAASLLYRCMIDDMLSKGRSSAYGYGARHLLTLDALAQRLEPGDLIPDHATYRDALRKAHGRKSAFWEKAGQSRL</sequence>